<evidence type="ECO:0000313" key="8">
    <source>
        <dbReference type="EMBL" id="CAB4017670.1"/>
    </source>
</evidence>
<keyword evidence="2" id="KW-0813">Transport</keyword>
<dbReference type="GO" id="GO:0007041">
    <property type="term" value="P:lysosomal transport"/>
    <property type="evidence" value="ECO:0007669"/>
    <property type="project" value="InterPro"/>
</dbReference>
<reference evidence="8" key="1">
    <citation type="submission" date="2020-04" db="EMBL/GenBank/DDBJ databases">
        <authorList>
            <person name="Alioto T."/>
            <person name="Alioto T."/>
            <person name="Gomez Garrido J."/>
        </authorList>
    </citation>
    <scope>NUCLEOTIDE SEQUENCE</scope>
    <source>
        <strain evidence="8">A484AB</strain>
    </source>
</reference>
<name>A0A7D9EXB5_PARCT</name>
<evidence type="ECO:0000256" key="4">
    <source>
        <dbReference type="ARBA" id="ARBA00022729"/>
    </source>
</evidence>
<sequence>MAEDTRLHLDYYINVCSGYFPGNAKYQCQGSAGIGGCQVDSVQKKAHNMGYVMSGPVISSAGHLTLRYLGGETCHHRYDRSTRINFFCSHVHGSPVFMAETEDCEYVFNWKTPSACAVEKYSGEKCVVYDENYGFYYDLSSLTDIYSYDIEGNIEYKVRFCGKKPTICGKEVDSCLLKGKSATDLLNFDSMKYDDGKVVFTYNSTKFTVRNEISCDPKVETISGVGKTEISAGYNILWTSKLVCPPVTGEECSITHESDLYDLSVLAKEEWNWLARNNIKEFGFKGYQFHFSVCKPLKNISRFASDGSRGAMENKIEGTFTSLGTMIAPLKFSNGYLTMTYGHGDEIQGRCKNPTTTIQFVCDDVVPEGVGVAPVVDGFDKTTCEFHVTWLTRAACPVRSLLDWSNIPCTAIHPATKKTIDLRPLNNSKDGYYEVKDQDGNQYKINVCGSAKGCSKNSGICKIGKPNVNVGSVNTTLVYRQGFLFLHYKNGENCEGQQNRKTETLISFMCDPQAGNGKPALERTNDCTHFVTWKTKLACEAEVDCVAHDGQQFYDLTPLIKNDANYEVVHREKTYLINVCRSLVSGSRCPANATVCKDGESFGHVSSPPTIGSGETDVKAQLVYKNGRCGGSGNTTINFLCDPEDLANKQIIVFADKCSLTISWWTSLVCPKKVANNNCVFSDPEQKFFCFDLKKLGRRKSATFPGGDVHFHICSDHGKDCGEANGEACLTIGDKNTKALQRKGINYTGQEVRISYEDDIVLVLYCGEDGNSNTPQYIGKYKVDDKTTKYFFNMVTPEVCPPRKLPCEVKYNGKTFNLAGLSEKNFQVKGKDNDLYLVSICGHIQYTKETKICSSRATAVKISREKKEQSTIVIAVDRDYTLQYKKTDTDYPIHLQYSSSEAICDGKKAKVLHKFKCNHGTNPPQFDSFKDCVYTFLWQTAEACAEKRYCP</sequence>
<accession>A0A7D9EXB5</accession>
<comment type="caution">
    <text evidence="8">The sequence shown here is derived from an EMBL/GenBank/DDBJ whole genome shotgun (WGS) entry which is preliminary data.</text>
</comment>
<protein>
    <submittedName>
        <fullName evidence="8">Cation-independent mannose-6-phosphate receptor-like</fullName>
    </submittedName>
</protein>
<dbReference type="PANTHER" id="PTHR15071:SF0">
    <property type="entry name" value="MANNOSE 6-PHOSPHATE RECEPTOR-LIKE PROTEIN 1"/>
    <property type="match status" value="1"/>
</dbReference>
<dbReference type="GO" id="GO:0005537">
    <property type="term" value="F:D-mannose binding"/>
    <property type="evidence" value="ECO:0007669"/>
    <property type="project" value="InterPro"/>
</dbReference>
<organism evidence="8 9">
    <name type="scientific">Paramuricea clavata</name>
    <name type="common">Red gorgonian</name>
    <name type="synonym">Violescent sea-whip</name>
    <dbReference type="NCBI Taxonomy" id="317549"/>
    <lineage>
        <taxon>Eukaryota</taxon>
        <taxon>Metazoa</taxon>
        <taxon>Cnidaria</taxon>
        <taxon>Anthozoa</taxon>
        <taxon>Octocorallia</taxon>
        <taxon>Malacalcyonacea</taxon>
        <taxon>Plexauridae</taxon>
        <taxon>Paramuricea</taxon>
    </lineage>
</organism>
<evidence type="ECO:0000256" key="3">
    <source>
        <dbReference type="ARBA" id="ARBA00022692"/>
    </source>
</evidence>
<keyword evidence="6" id="KW-0472">Membrane</keyword>
<dbReference type="SMART" id="SM01404">
    <property type="entry name" value="CIMR"/>
    <property type="match status" value="6"/>
</dbReference>
<dbReference type="Gene3D" id="2.70.130.10">
    <property type="entry name" value="Mannose-6-phosphate receptor binding domain"/>
    <property type="match status" value="7"/>
</dbReference>
<evidence type="ECO:0000313" key="9">
    <source>
        <dbReference type="Proteomes" id="UP001152795"/>
    </source>
</evidence>
<dbReference type="InterPro" id="IPR000479">
    <property type="entry name" value="CIMR_rpt"/>
</dbReference>
<dbReference type="Proteomes" id="UP001152795">
    <property type="component" value="Unassembled WGS sequence"/>
</dbReference>
<dbReference type="GO" id="GO:0010008">
    <property type="term" value="C:endosome membrane"/>
    <property type="evidence" value="ECO:0007669"/>
    <property type="project" value="UniProtKB-SubCell"/>
</dbReference>
<evidence type="ECO:0000256" key="7">
    <source>
        <dbReference type="ARBA" id="ARBA00023157"/>
    </source>
</evidence>
<comment type="subcellular location">
    <subcellularLocation>
        <location evidence="1">Endomembrane system</location>
    </subcellularLocation>
</comment>
<evidence type="ECO:0000256" key="2">
    <source>
        <dbReference type="ARBA" id="ARBA00022448"/>
    </source>
</evidence>
<keyword evidence="8" id="KW-0675">Receptor</keyword>
<dbReference type="InterPro" id="IPR044865">
    <property type="entry name" value="MRH_dom"/>
</dbReference>
<keyword evidence="5" id="KW-1133">Transmembrane helix</keyword>
<evidence type="ECO:0000256" key="6">
    <source>
        <dbReference type="ARBA" id="ARBA00023136"/>
    </source>
</evidence>
<dbReference type="PROSITE" id="PS51914">
    <property type="entry name" value="MRH"/>
    <property type="match status" value="6"/>
</dbReference>
<dbReference type="OrthoDB" id="5949540at2759"/>
<dbReference type="GO" id="GO:0005802">
    <property type="term" value="C:trans-Golgi network"/>
    <property type="evidence" value="ECO:0007669"/>
    <property type="project" value="TreeGrafter"/>
</dbReference>
<dbReference type="GO" id="GO:0038023">
    <property type="term" value="F:signaling receptor activity"/>
    <property type="evidence" value="ECO:0007669"/>
    <property type="project" value="InterPro"/>
</dbReference>
<proteinExistence type="predicted"/>
<evidence type="ECO:0000256" key="1">
    <source>
        <dbReference type="ARBA" id="ARBA00004308"/>
    </source>
</evidence>
<dbReference type="Pfam" id="PF00878">
    <property type="entry name" value="CIMR"/>
    <property type="match status" value="6"/>
</dbReference>
<dbReference type="InterPro" id="IPR009011">
    <property type="entry name" value="Man6P_isomerase_rcpt-bd_dom_sf"/>
</dbReference>
<evidence type="ECO:0000256" key="5">
    <source>
        <dbReference type="ARBA" id="ARBA00022989"/>
    </source>
</evidence>
<dbReference type="GO" id="GO:0000139">
    <property type="term" value="C:Golgi membrane"/>
    <property type="evidence" value="ECO:0007669"/>
    <property type="project" value="UniProtKB-SubCell"/>
</dbReference>
<dbReference type="PANTHER" id="PTHR15071">
    <property type="entry name" value="MANNOSE-6-PHOSPHATE RECEPTOR FAMILY MEMBER"/>
    <property type="match status" value="1"/>
</dbReference>
<gene>
    <name evidence="8" type="ORF">PACLA_8A079887</name>
</gene>
<dbReference type="EMBL" id="CACRXK020009655">
    <property type="protein sequence ID" value="CAB4017670.1"/>
    <property type="molecule type" value="Genomic_DNA"/>
</dbReference>
<keyword evidence="9" id="KW-1185">Reference proteome</keyword>
<keyword evidence="7" id="KW-1015">Disulfide bond</keyword>
<dbReference type="AlphaFoldDB" id="A0A7D9EXB5"/>
<dbReference type="SUPFAM" id="SSF50911">
    <property type="entry name" value="Mannose 6-phosphate receptor domain"/>
    <property type="match status" value="7"/>
</dbReference>
<keyword evidence="3" id="KW-0812">Transmembrane</keyword>
<keyword evidence="4" id="KW-0732">Signal</keyword>